<dbReference type="InterPro" id="IPR051599">
    <property type="entry name" value="Cell_Envelope_Assoc"/>
</dbReference>
<evidence type="ECO:0000313" key="3">
    <source>
        <dbReference type="EMBL" id="GGI10139.1"/>
    </source>
</evidence>
<dbReference type="CDD" id="cd06259">
    <property type="entry name" value="YdcF-like"/>
    <property type="match status" value="1"/>
</dbReference>
<keyword evidence="1" id="KW-1133">Transmembrane helix</keyword>
<proteinExistence type="predicted"/>
<dbReference type="GO" id="GO:0000270">
    <property type="term" value="P:peptidoglycan metabolic process"/>
    <property type="evidence" value="ECO:0007669"/>
    <property type="project" value="TreeGrafter"/>
</dbReference>
<feature type="transmembrane region" description="Helical" evidence="1">
    <location>
        <begin position="6"/>
        <end position="31"/>
    </location>
</feature>
<dbReference type="AlphaFoldDB" id="A0A8J3ETP8"/>
<evidence type="ECO:0000256" key="1">
    <source>
        <dbReference type="SAM" id="Phobius"/>
    </source>
</evidence>
<dbReference type="RefSeq" id="WP_088002769.1">
    <property type="nucleotide sequence ID" value="NZ_BMHB01000001.1"/>
</dbReference>
<dbReference type="PANTHER" id="PTHR30336:SF4">
    <property type="entry name" value="ENVELOPE BIOGENESIS FACTOR ELYC"/>
    <property type="match status" value="1"/>
</dbReference>
<dbReference type="Pfam" id="PF02698">
    <property type="entry name" value="DUF218"/>
    <property type="match status" value="1"/>
</dbReference>
<dbReference type="EMBL" id="BMHB01000001">
    <property type="protein sequence ID" value="GGI10139.1"/>
    <property type="molecule type" value="Genomic_DNA"/>
</dbReference>
<dbReference type="Gene3D" id="3.40.50.620">
    <property type="entry name" value="HUPs"/>
    <property type="match status" value="1"/>
</dbReference>
<sequence length="192" mass="21943">MGFIKMMTYFVLFGIFVYVFCFLFIGVNSYLQYKHKVPKNADYIIVLGAGLKKNKPTLALKYRIETAAEYAKVNPKTKIIVSGGQGKDELISEAECMKIELIKLGIEEDRIIKEDLSTNTYENMKFSKNYIKDNEKGIIVTNDYHLFRSIKLAEKQGLHIVGLPAKTPTVILPTAYIRECLSILKALFYDHI</sequence>
<feature type="domain" description="DUF218" evidence="2">
    <location>
        <begin position="42"/>
        <end position="175"/>
    </location>
</feature>
<gene>
    <name evidence="3" type="ORF">GCM10007380_01290</name>
</gene>
<evidence type="ECO:0000313" key="4">
    <source>
        <dbReference type="Proteomes" id="UP000626244"/>
    </source>
</evidence>
<accession>A0A8J3ETP8</accession>
<keyword evidence="1" id="KW-0472">Membrane</keyword>
<keyword evidence="1" id="KW-0812">Transmembrane</keyword>
<dbReference type="InterPro" id="IPR014729">
    <property type="entry name" value="Rossmann-like_a/b/a_fold"/>
</dbReference>
<dbReference type="InterPro" id="IPR003848">
    <property type="entry name" value="DUF218"/>
</dbReference>
<comment type="caution">
    <text evidence="3">The sequence shown here is derived from an EMBL/GenBank/DDBJ whole genome shotgun (WGS) entry which is preliminary data.</text>
</comment>
<organism evidence="3 4">
    <name type="scientific">Gottfriedia solisilvae</name>
    <dbReference type="NCBI Taxonomy" id="1516104"/>
    <lineage>
        <taxon>Bacteria</taxon>
        <taxon>Bacillati</taxon>
        <taxon>Bacillota</taxon>
        <taxon>Bacilli</taxon>
        <taxon>Bacillales</taxon>
        <taxon>Bacillaceae</taxon>
        <taxon>Gottfriedia</taxon>
    </lineage>
</organism>
<dbReference type="GO" id="GO:0005886">
    <property type="term" value="C:plasma membrane"/>
    <property type="evidence" value="ECO:0007669"/>
    <property type="project" value="TreeGrafter"/>
</dbReference>
<reference evidence="4" key="1">
    <citation type="journal article" date="2019" name="Int. J. Syst. Evol. Microbiol.">
        <title>The Global Catalogue of Microorganisms (GCM) 10K type strain sequencing project: providing services to taxonomists for standard genome sequencing and annotation.</title>
        <authorList>
            <consortium name="The Broad Institute Genomics Platform"/>
            <consortium name="The Broad Institute Genome Sequencing Center for Infectious Disease"/>
            <person name="Wu L."/>
            <person name="Ma J."/>
        </authorList>
    </citation>
    <scope>NUCLEOTIDE SEQUENCE [LARGE SCALE GENOMIC DNA]</scope>
    <source>
        <strain evidence="4">CGMCC 1.14993</strain>
    </source>
</reference>
<keyword evidence="4" id="KW-1185">Reference proteome</keyword>
<dbReference type="GO" id="GO:0043164">
    <property type="term" value="P:Gram-negative-bacterium-type cell wall biogenesis"/>
    <property type="evidence" value="ECO:0007669"/>
    <property type="project" value="TreeGrafter"/>
</dbReference>
<evidence type="ECO:0000259" key="2">
    <source>
        <dbReference type="Pfam" id="PF02698"/>
    </source>
</evidence>
<dbReference type="Proteomes" id="UP000626244">
    <property type="component" value="Unassembled WGS sequence"/>
</dbReference>
<dbReference type="PANTHER" id="PTHR30336">
    <property type="entry name" value="INNER MEMBRANE PROTEIN, PROBABLE PERMEASE"/>
    <property type="match status" value="1"/>
</dbReference>
<name>A0A8J3ETP8_9BACI</name>
<protein>
    <recommendedName>
        <fullName evidence="2">DUF218 domain-containing protein</fullName>
    </recommendedName>
</protein>